<evidence type="ECO:0000256" key="4">
    <source>
        <dbReference type="ARBA" id="ARBA00022777"/>
    </source>
</evidence>
<dbReference type="PROSITE" id="PS00109">
    <property type="entry name" value="PROTEIN_KINASE_TYR"/>
    <property type="match status" value="1"/>
</dbReference>
<gene>
    <name evidence="7" type="ORF">SISNIDRAFT_475239</name>
</gene>
<evidence type="ECO:0000256" key="5">
    <source>
        <dbReference type="ARBA" id="ARBA00022840"/>
    </source>
</evidence>
<evidence type="ECO:0000259" key="6">
    <source>
        <dbReference type="PROSITE" id="PS50011"/>
    </source>
</evidence>
<dbReference type="Proteomes" id="UP000076722">
    <property type="component" value="Unassembled WGS sequence"/>
</dbReference>
<feature type="domain" description="Protein kinase" evidence="6">
    <location>
        <begin position="53"/>
        <end position="455"/>
    </location>
</feature>
<dbReference type="STRING" id="1314777.A0A164RN34"/>
<dbReference type="EMBL" id="KV419419">
    <property type="protein sequence ID" value="KZS90709.1"/>
    <property type="molecule type" value="Genomic_DNA"/>
</dbReference>
<name>A0A164RN34_9AGAM</name>
<accession>A0A164RN34</accession>
<keyword evidence="2" id="KW-0808">Transferase</keyword>
<dbReference type="PANTHER" id="PTHR45646:SF11">
    <property type="entry name" value="SERINE_THREONINE-PROTEIN KINASE DOA"/>
    <property type="match status" value="1"/>
</dbReference>
<dbReference type="GO" id="GO:0043484">
    <property type="term" value="P:regulation of RNA splicing"/>
    <property type="evidence" value="ECO:0007669"/>
    <property type="project" value="TreeGrafter"/>
</dbReference>
<dbReference type="PANTHER" id="PTHR45646">
    <property type="entry name" value="SERINE/THREONINE-PROTEIN KINASE DOA-RELATED"/>
    <property type="match status" value="1"/>
</dbReference>
<dbReference type="InterPro" id="IPR051175">
    <property type="entry name" value="CLK_kinases"/>
</dbReference>
<dbReference type="SMART" id="SM00220">
    <property type="entry name" value="S_TKc"/>
    <property type="match status" value="1"/>
</dbReference>
<keyword evidence="8" id="KW-1185">Reference proteome</keyword>
<keyword evidence="3" id="KW-0547">Nucleotide-binding</keyword>
<sequence length="457" mass="51668">MDPTSPDIIPLTARARDQVYFDPDMENVENIDGYTLGGYHPVAIGDVLGEGRYRILNKLGHGGASTAWLARDLHAPQDLSAVEGLVTLKIMFARLSSIPLTETPDLYISHKIHTFASSIRHTSKESIHTVRNHFFEESPNGRHLCLVSEFAGPSLRSLFDWFNSGMHWQKFGNRPPHPRRMRGDLCRKFAKQLANAVELTHSAGFIHADLTPSNILLKISKKVLSAHSVDQIFGVPVTEELELCEGRVPSPSAPKEVVAPIHVHHFCFPSPPLIKDEILLIDFGVSLDSDHPLPPDYYPPTPIPYASPENLLESTTGSASDVWSLGCIIFEMRTTRPLFDTFFHTRDAVFQEIVFTLGKLPNPWWTTWKSGSYEEEGWFDEISDPTKMVTIRQKLLQVGTHDDHDADDRGSMAAKPGTRIDEEEIDLLEDLLLKMLKIHPEERITMREVVRHPWFDY</sequence>
<dbReference type="InterPro" id="IPR000719">
    <property type="entry name" value="Prot_kinase_dom"/>
</dbReference>
<dbReference type="PROSITE" id="PS50011">
    <property type="entry name" value="PROTEIN_KINASE_DOM"/>
    <property type="match status" value="1"/>
</dbReference>
<dbReference type="GO" id="GO:0004674">
    <property type="term" value="F:protein serine/threonine kinase activity"/>
    <property type="evidence" value="ECO:0007669"/>
    <property type="project" value="UniProtKB-KW"/>
</dbReference>
<dbReference type="InterPro" id="IPR008266">
    <property type="entry name" value="Tyr_kinase_AS"/>
</dbReference>
<organism evidence="7 8">
    <name type="scientific">Sistotremastrum niveocremeum HHB9708</name>
    <dbReference type="NCBI Taxonomy" id="1314777"/>
    <lineage>
        <taxon>Eukaryota</taxon>
        <taxon>Fungi</taxon>
        <taxon>Dikarya</taxon>
        <taxon>Basidiomycota</taxon>
        <taxon>Agaricomycotina</taxon>
        <taxon>Agaricomycetes</taxon>
        <taxon>Sistotremastrales</taxon>
        <taxon>Sistotremastraceae</taxon>
        <taxon>Sertulicium</taxon>
        <taxon>Sertulicium niveocremeum</taxon>
    </lineage>
</organism>
<evidence type="ECO:0000256" key="3">
    <source>
        <dbReference type="ARBA" id="ARBA00022741"/>
    </source>
</evidence>
<dbReference type="InterPro" id="IPR011009">
    <property type="entry name" value="Kinase-like_dom_sf"/>
</dbReference>
<dbReference type="SUPFAM" id="SSF56112">
    <property type="entry name" value="Protein kinase-like (PK-like)"/>
    <property type="match status" value="1"/>
</dbReference>
<evidence type="ECO:0000256" key="2">
    <source>
        <dbReference type="ARBA" id="ARBA00022679"/>
    </source>
</evidence>
<proteinExistence type="predicted"/>
<dbReference type="GO" id="GO:0005634">
    <property type="term" value="C:nucleus"/>
    <property type="evidence" value="ECO:0007669"/>
    <property type="project" value="TreeGrafter"/>
</dbReference>
<evidence type="ECO:0000313" key="7">
    <source>
        <dbReference type="EMBL" id="KZS90709.1"/>
    </source>
</evidence>
<dbReference type="Gene3D" id="3.30.200.20">
    <property type="entry name" value="Phosphorylase Kinase, domain 1"/>
    <property type="match status" value="1"/>
</dbReference>
<protein>
    <submittedName>
        <fullName evidence="7">Kinase-like protein</fullName>
    </submittedName>
</protein>
<evidence type="ECO:0000313" key="8">
    <source>
        <dbReference type="Proteomes" id="UP000076722"/>
    </source>
</evidence>
<dbReference type="GO" id="GO:0005524">
    <property type="term" value="F:ATP binding"/>
    <property type="evidence" value="ECO:0007669"/>
    <property type="project" value="UniProtKB-KW"/>
</dbReference>
<keyword evidence="5" id="KW-0067">ATP-binding</keyword>
<dbReference type="Pfam" id="PF00069">
    <property type="entry name" value="Pkinase"/>
    <property type="match status" value="1"/>
</dbReference>
<dbReference type="OrthoDB" id="5979581at2759"/>
<reference evidence="7 8" key="1">
    <citation type="journal article" date="2016" name="Mol. Biol. Evol.">
        <title>Comparative Genomics of Early-Diverging Mushroom-Forming Fungi Provides Insights into the Origins of Lignocellulose Decay Capabilities.</title>
        <authorList>
            <person name="Nagy L.G."/>
            <person name="Riley R."/>
            <person name="Tritt A."/>
            <person name="Adam C."/>
            <person name="Daum C."/>
            <person name="Floudas D."/>
            <person name="Sun H."/>
            <person name="Yadav J.S."/>
            <person name="Pangilinan J."/>
            <person name="Larsson K.H."/>
            <person name="Matsuura K."/>
            <person name="Barry K."/>
            <person name="Labutti K."/>
            <person name="Kuo R."/>
            <person name="Ohm R.A."/>
            <person name="Bhattacharya S.S."/>
            <person name="Shirouzu T."/>
            <person name="Yoshinaga Y."/>
            <person name="Martin F.M."/>
            <person name="Grigoriev I.V."/>
            <person name="Hibbett D.S."/>
        </authorList>
    </citation>
    <scope>NUCLEOTIDE SEQUENCE [LARGE SCALE GENOMIC DNA]</scope>
    <source>
        <strain evidence="7 8">HHB9708</strain>
    </source>
</reference>
<keyword evidence="4 7" id="KW-0418">Kinase</keyword>
<dbReference type="AlphaFoldDB" id="A0A164RN34"/>
<evidence type="ECO:0000256" key="1">
    <source>
        <dbReference type="ARBA" id="ARBA00022527"/>
    </source>
</evidence>
<keyword evidence="1" id="KW-0723">Serine/threonine-protein kinase</keyword>
<dbReference type="Gene3D" id="1.10.510.10">
    <property type="entry name" value="Transferase(Phosphotransferase) domain 1"/>
    <property type="match status" value="1"/>
</dbReference>